<dbReference type="AlphaFoldDB" id="A0A9D4RYS1"/>
<proteinExistence type="predicted"/>
<dbReference type="GO" id="GO:0006513">
    <property type="term" value="P:protein monoubiquitination"/>
    <property type="evidence" value="ECO:0007669"/>
    <property type="project" value="TreeGrafter"/>
</dbReference>
<keyword evidence="2" id="KW-1185">Reference proteome</keyword>
<dbReference type="GO" id="GO:0008270">
    <property type="term" value="F:zinc ion binding"/>
    <property type="evidence" value="ECO:0007669"/>
    <property type="project" value="InterPro"/>
</dbReference>
<dbReference type="EMBL" id="JAIWYP010000001">
    <property type="protein sequence ID" value="KAH3883532.1"/>
    <property type="molecule type" value="Genomic_DNA"/>
</dbReference>
<evidence type="ECO:0000313" key="2">
    <source>
        <dbReference type="Proteomes" id="UP000828390"/>
    </source>
</evidence>
<organism evidence="1 2">
    <name type="scientific">Dreissena polymorpha</name>
    <name type="common">Zebra mussel</name>
    <name type="synonym">Mytilus polymorpha</name>
    <dbReference type="NCBI Taxonomy" id="45954"/>
    <lineage>
        <taxon>Eukaryota</taxon>
        <taxon>Metazoa</taxon>
        <taxon>Spiralia</taxon>
        <taxon>Lophotrochozoa</taxon>
        <taxon>Mollusca</taxon>
        <taxon>Bivalvia</taxon>
        <taxon>Autobranchia</taxon>
        <taxon>Heteroconchia</taxon>
        <taxon>Euheterodonta</taxon>
        <taxon>Imparidentia</taxon>
        <taxon>Neoheterodontei</taxon>
        <taxon>Myida</taxon>
        <taxon>Dreissenoidea</taxon>
        <taxon>Dreissenidae</taxon>
        <taxon>Dreissena</taxon>
    </lineage>
</organism>
<comment type="caution">
    <text evidence="1">The sequence shown here is derived from an EMBL/GenBank/DDBJ whole genome shotgun (WGS) entry which is preliminary data.</text>
</comment>
<protein>
    <submittedName>
        <fullName evidence="1">Uncharacterized protein</fullName>
    </submittedName>
</protein>
<reference evidence="1" key="2">
    <citation type="submission" date="2020-11" db="EMBL/GenBank/DDBJ databases">
        <authorList>
            <person name="McCartney M.A."/>
            <person name="Auch B."/>
            <person name="Kono T."/>
            <person name="Mallez S."/>
            <person name="Becker A."/>
            <person name="Gohl D.M."/>
            <person name="Silverstein K.A.T."/>
            <person name="Koren S."/>
            <person name="Bechman K.B."/>
            <person name="Herman A."/>
            <person name="Abrahante J.E."/>
            <person name="Garbe J."/>
        </authorList>
    </citation>
    <scope>NUCLEOTIDE SEQUENCE</scope>
    <source>
        <strain evidence="1">Duluth1</strain>
        <tissue evidence="1">Whole animal</tissue>
    </source>
</reference>
<reference evidence="1" key="1">
    <citation type="journal article" date="2019" name="bioRxiv">
        <title>The Genome of the Zebra Mussel, Dreissena polymorpha: A Resource for Invasive Species Research.</title>
        <authorList>
            <person name="McCartney M.A."/>
            <person name="Auch B."/>
            <person name="Kono T."/>
            <person name="Mallez S."/>
            <person name="Zhang Y."/>
            <person name="Obille A."/>
            <person name="Becker A."/>
            <person name="Abrahante J.E."/>
            <person name="Garbe J."/>
            <person name="Badalamenti J.P."/>
            <person name="Herman A."/>
            <person name="Mangelson H."/>
            <person name="Liachko I."/>
            <person name="Sullivan S."/>
            <person name="Sone E.D."/>
            <person name="Koren S."/>
            <person name="Silverstein K.A.T."/>
            <person name="Beckman K.B."/>
            <person name="Gohl D.M."/>
        </authorList>
    </citation>
    <scope>NUCLEOTIDE SEQUENCE</scope>
    <source>
        <strain evidence="1">Duluth1</strain>
        <tissue evidence="1">Whole animal</tissue>
    </source>
</reference>
<evidence type="ECO:0000313" key="1">
    <source>
        <dbReference type="EMBL" id="KAH3883532.1"/>
    </source>
</evidence>
<dbReference type="GO" id="GO:0016558">
    <property type="term" value="P:protein import into peroxisome matrix"/>
    <property type="evidence" value="ECO:0007669"/>
    <property type="project" value="InterPro"/>
</dbReference>
<gene>
    <name evidence="1" type="ORF">DPMN_007491</name>
</gene>
<dbReference type="PANTHER" id="PTHR12888:SF0">
    <property type="entry name" value="PEROXISOME ASSEMBLY PROTEIN 12"/>
    <property type="match status" value="1"/>
</dbReference>
<dbReference type="GO" id="GO:0004842">
    <property type="term" value="F:ubiquitin-protein transferase activity"/>
    <property type="evidence" value="ECO:0007669"/>
    <property type="project" value="TreeGrafter"/>
</dbReference>
<dbReference type="InterPro" id="IPR017375">
    <property type="entry name" value="PEX12"/>
</dbReference>
<name>A0A9D4RYS1_DREPO</name>
<dbReference type="GO" id="GO:0005778">
    <property type="term" value="C:peroxisomal membrane"/>
    <property type="evidence" value="ECO:0007669"/>
    <property type="project" value="InterPro"/>
</dbReference>
<dbReference type="PANTHER" id="PTHR12888">
    <property type="entry name" value="PEROXISOME ASSEMBLY PROTEIN 12 PEROXIN-12"/>
    <property type="match status" value="1"/>
</dbReference>
<accession>A0A9D4RYS1</accession>
<dbReference type="GO" id="GO:1990429">
    <property type="term" value="C:peroxisomal importomer complex"/>
    <property type="evidence" value="ECO:0007669"/>
    <property type="project" value="TreeGrafter"/>
</dbReference>
<dbReference type="Proteomes" id="UP000828390">
    <property type="component" value="Unassembled WGS sequence"/>
</dbReference>
<sequence>MAEAAHLTSAVSHDKPSYFEVLAQESLLSTVRPAVKHAIRVVAESKPERFGWFLLHFDEIYTFLDFLVEHHHLRKYDMATWITDKVNSMKQDGLQTRSIA</sequence>